<evidence type="ECO:0000256" key="1">
    <source>
        <dbReference type="SAM" id="MobiDB-lite"/>
    </source>
</evidence>
<gene>
    <name evidence="2" type="ORF">CEXT_759731</name>
</gene>
<sequence>MPILQTNFPEEFEYVRSAELSVTSAEKFLEQKYKNKKKKPSENKSEDASNGISAETLSCIFTGPSLFFVGTASTNGTFRFKILGRAYSANEFPQEFEYVRFAELSVTSAEKFLEQKDKNKKQKANGRREFSISFPYLS</sequence>
<proteinExistence type="predicted"/>
<keyword evidence="3" id="KW-1185">Reference proteome</keyword>
<name>A0AAV4N0M2_CAEEX</name>
<feature type="region of interest" description="Disordered" evidence="1">
    <location>
        <begin position="115"/>
        <end position="138"/>
    </location>
</feature>
<comment type="caution">
    <text evidence="2">The sequence shown here is derived from an EMBL/GenBank/DDBJ whole genome shotgun (WGS) entry which is preliminary data.</text>
</comment>
<protein>
    <submittedName>
        <fullName evidence="2">Uncharacterized protein</fullName>
    </submittedName>
</protein>
<organism evidence="2 3">
    <name type="scientific">Caerostris extrusa</name>
    <name type="common">Bark spider</name>
    <name type="synonym">Caerostris bankana</name>
    <dbReference type="NCBI Taxonomy" id="172846"/>
    <lineage>
        <taxon>Eukaryota</taxon>
        <taxon>Metazoa</taxon>
        <taxon>Ecdysozoa</taxon>
        <taxon>Arthropoda</taxon>
        <taxon>Chelicerata</taxon>
        <taxon>Arachnida</taxon>
        <taxon>Araneae</taxon>
        <taxon>Araneomorphae</taxon>
        <taxon>Entelegynae</taxon>
        <taxon>Araneoidea</taxon>
        <taxon>Araneidae</taxon>
        <taxon>Caerostris</taxon>
    </lineage>
</organism>
<accession>A0AAV4N0M2</accession>
<reference evidence="2 3" key="1">
    <citation type="submission" date="2021-06" db="EMBL/GenBank/DDBJ databases">
        <title>Caerostris extrusa draft genome.</title>
        <authorList>
            <person name="Kono N."/>
            <person name="Arakawa K."/>
        </authorList>
    </citation>
    <scope>NUCLEOTIDE SEQUENCE [LARGE SCALE GENOMIC DNA]</scope>
</reference>
<dbReference type="Proteomes" id="UP001054945">
    <property type="component" value="Unassembled WGS sequence"/>
</dbReference>
<evidence type="ECO:0000313" key="3">
    <source>
        <dbReference type="Proteomes" id="UP001054945"/>
    </source>
</evidence>
<evidence type="ECO:0000313" key="2">
    <source>
        <dbReference type="EMBL" id="GIX77568.1"/>
    </source>
</evidence>
<dbReference type="AlphaFoldDB" id="A0AAV4N0M2"/>
<dbReference type="EMBL" id="BPLR01020338">
    <property type="protein sequence ID" value="GIX77568.1"/>
    <property type="molecule type" value="Genomic_DNA"/>
</dbReference>